<feature type="domain" description="PspC-related ToastRack" evidence="9">
    <location>
        <begin position="391"/>
        <end position="522"/>
    </location>
</feature>
<evidence type="ECO:0000313" key="11">
    <source>
        <dbReference type="Proteomes" id="UP001398556"/>
    </source>
</evidence>
<dbReference type="Pfam" id="PF22744">
    <property type="entry name" value="Toast-rack_PspC-Cterm"/>
    <property type="match status" value="1"/>
</dbReference>
<proteinExistence type="predicted"/>
<comment type="caution">
    <text evidence="10">The sequence shown here is derived from an EMBL/GenBank/DDBJ whole genome shotgun (WGS) entry which is preliminary data.</text>
</comment>
<evidence type="ECO:0000256" key="4">
    <source>
        <dbReference type="ARBA" id="ARBA00022989"/>
    </source>
</evidence>
<keyword evidence="2" id="KW-1003">Cell membrane</keyword>
<feature type="transmembrane region" description="Helical" evidence="6">
    <location>
        <begin position="143"/>
        <end position="162"/>
    </location>
</feature>
<evidence type="ECO:0000259" key="8">
    <source>
        <dbReference type="Pfam" id="PF22571"/>
    </source>
</evidence>
<feature type="transmembrane region" description="Helical" evidence="6">
    <location>
        <begin position="237"/>
        <end position="262"/>
    </location>
</feature>
<dbReference type="InterPro" id="IPR052027">
    <property type="entry name" value="PspC"/>
</dbReference>
<feature type="transmembrane region" description="Helical" evidence="6">
    <location>
        <begin position="323"/>
        <end position="341"/>
    </location>
</feature>
<dbReference type="Pfam" id="PF04024">
    <property type="entry name" value="PspC"/>
    <property type="match status" value="1"/>
</dbReference>
<feature type="transmembrane region" description="Helical" evidence="6">
    <location>
        <begin position="282"/>
        <end position="311"/>
    </location>
</feature>
<dbReference type="EMBL" id="JBBYHU010000034">
    <property type="protein sequence ID" value="MEL1242140.1"/>
    <property type="molecule type" value="Genomic_DNA"/>
</dbReference>
<evidence type="ECO:0000256" key="5">
    <source>
        <dbReference type="ARBA" id="ARBA00023136"/>
    </source>
</evidence>
<accession>A0ABU9HQC6</accession>
<evidence type="ECO:0000256" key="6">
    <source>
        <dbReference type="SAM" id="Phobius"/>
    </source>
</evidence>
<evidence type="ECO:0000256" key="3">
    <source>
        <dbReference type="ARBA" id="ARBA00022692"/>
    </source>
</evidence>
<dbReference type="InterPro" id="IPR054319">
    <property type="entry name" value="PspC-rel_ToastRack"/>
</dbReference>
<feature type="domain" description="Phage shock protein PspC N-terminal" evidence="7">
    <location>
        <begin position="108"/>
        <end position="166"/>
    </location>
</feature>
<dbReference type="InterPro" id="IPR054321">
    <property type="entry name" value="PspC-rel_TM"/>
</dbReference>
<gene>
    <name evidence="10" type="ORF">AAEO59_13865</name>
</gene>
<keyword evidence="3 6" id="KW-0812">Transmembrane</keyword>
<name>A0ABU9HQC6_9FLAO</name>
<evidence type="ECO:0000256" key="1">
    <source>
        <dbReference type="ARBA" id="ARBA00004162"/>
    </source>
</evidence>
<dbReference type="Pfam" id="PF22571">
    <property type="entry name" value="LiaI-LiaF-TM_PspC"/>
    <property type="match status" value="1"/>
</dbReference>
<protein>
    <submittedName>
        <fullName evidence="10">PspC domain-containing protein</fullName>
    </submittedName>
</protein>
<feature type="transmembrane region" description="Helical" evidence="6">
    <location>
        <begin position="118"/>
        <end position="137"/>
    </location>
</feature>
<sequence length="562" mass="63839">MNKTVNINLGGMFFHIDEDAYQKLSRYFDAIKRSLNNSSGQDEIIKDIEMRIAELLNEKQISEKHVVGLKEVDEIIAIMGQPEDYIIEDEPKSFENQQQVYPNNYRTKKLYRDSEKGMIGGVAAGLGHYFGIDVVWIRIVLVLLIFAGFGTGIIAYIVLWIVTPEARTTSEKLEMTGEPVNISNIEKKVREEFETVSEKIKNADYDKYGNQIKKGANRVGNSLGNFILSVLGILAKFLGILLIIAGLSTLTILLIGVFTLGTNTFVDFPWEGFIETGNFTDYPFWVLGLLMFFAVGIPFFFLTLLGFKLLAPNTKSIGSIAKYTLIALWIIAIALVTALGIKQASAFAMEGRVVKKETLNIPLKDTLLIKFKYNEYFAGDIYDRDEFKITTDSTDNDIIYSNDVRFQIKKSNENYSYIQIEKEAKGKSFSEARKNAEKIRYEYKIDGNQLIFDNYLLTDLKNKFRNQKIEITLFLIEGTIFKVDESVQDYDSSDNDFFELNYDAFEPVYKVGQLQANCMNCPGEGNTEENTSENETIDTIVNSKSHLQELKINKDGIIIKTN</sequence>
<keyword evidence="11" id="KW-1185">Reference proteome</keyword>
<keyword evidence="5 6" id="KW-0472">Membrane</keyword>
<dbReference type="PANTHER" id="PTHR33885:SF3">
    <property type="entry name" value="PHAGE SHOCK PROTEIN C"/>
    <property type="match status" value="1"/>
</dbReference>
<dbReference type="Proteomes" id="UP001398556">
    <property type="component" value="Unassembled WGS sequence"/>
</dbReference>
<evidence type="ECO:0000313" key="10">
    <source>
        <dbReference type="EMBL" id="MEL1242140.1"/>
    </source>
</evidence>
<reference evidence="10 11" key="1">
    <citation type="submission" date="2024-04" db="EMBL/GenBank/DDBJ databases">
        <title>Flavobacterium sp. DGU99 16S ribosomal RNA gene Genome sequencing and assembly.</title>
        <authorList>
            <person name="Park S."/>
        </authorList>
    </citation>
    <scope>NUCLEOTIDE SEQUENCE [LARGE SCALE GENOMIC DNA]</scope>
    <source>
        <strain evidence="10 11">DGU99</strain>
    </source>
</reference>
<feature type="domain" description="PspC-related transmembrane region" evidence="8">
    <location>
        <begin position="205"/>
        <end position="347"/>
    </location>
</feature>
<dbReference type="RefSeq" id="WP_341701345.1">
    <property type="nucleotide sequence ID" value="NZ_JBBYHU010000034.1"/>
</dbReference>
<comment type="subcellular location">
    <subcellularLocation>
        <location evidence="1">Cell membrane</location>
        <topology evidence="1">Single-pass membrane protein</topology>
    </subcellularLocation>
</comment>
<evidence type="ECO:0000259" key="7">
    <source>
        <dbReference type="Pfam" id="PF04024"/>
    </source>
</evidence>
<dbReference type="PANTHER" id="PTHR33885">
    <property type="entry name" value="PHAGE SHOCK PROTEIN C"/>
    <property type="match status" value="1"/>
</dbReference>
<evidence type="ECO:0000256" key="2">
    <source>
        <dbReference type="ARBA" id="ARBA00022475"/>
    </source>
</evidence>
<organism evidence="10 11">
    <name type="scientific">Flavobacterium flavipallidum</name>
    <dbReference type="NCBI Taxonomy" id="3139140"/>
    <lineage>
        <taxon>Bacteria</taxon>
        <taxon>Pseudomonadati</taxon>
        <taxon>Bacteroidota</taxon>
        <taxon>Flavobacteriia</taxon>
        <taxon>Flavobacteriales</taxon>
        <taxon>Flavobacteriaceae</taxon>
        <taxon>Flavobacterium</taxon>
    </lineage>
</organism>
<keyword evidence="4 6" id="KW-1133">Transmembrane helix</keyword>
<dbReference type="InterPro" id="IPR007168">
    <property type="entry name" value="Phageshock_PspC_N"/>
</dbReference>
<evidence type="ECO:0000259" key="9">
    <source>
        <dbReference type="Pfam" id="PF22744"/>
    </source>
</evidence>